<evidence type="ECO:0000256" key="4">
    <source>
        <dbReference type="ARBA" id="ARBA00018392"/>
    </source>
</evidence>
<keyword evidence="8" id="KW-0443">Lipid metabolism</keyword>
<sequence>MTLAETSPRLRPDARASQADSLLRPGDTCWRIARADRIAPIVDAADYFAVLKRALLKARHQVLLIAWDFDTRIRLEPARREAGQPQKLGSLLSMLVRSRPDLRVHVLKWRLSVFQAAARGMVPLFLLDLRSGDRLQYRLASDHPVGACHHQKIVVIDDALAFCGGIDVTTDRWDTRAHHDSEHFRRRPGGARYGPFHDVTMAVDGDAARALGRLARDRWESATGDRLPPPPAGSDPWPADLTPLLRDLPVGIARTQPAYGDQPAAHEVETLWLEAIRSARRCLYIEAQYLAGRSIAKALAERLSEPDGPEIVVINPSEVSGWLEERAMGMARDHILAALRGLDPGGRFGIYTPVTARGRGIFVHSKVLVVDDRLLRIGSSNINNRSMGFDTECDLAVEVPPDRPDSDTRRAALLDFRDGLAAEHLGCTVADLRGAMAAAGGSLVAAIEALRRRPGRTLVPLEADEVGVAEGFFVENELLDPERPRWPLQTLLHRVDWSWLNRRRRRASKPG</sequence>
<keyword evidence="12" id="KW-1185">Reference proteome</keyword>
<dbReference type="Pfam" id="PF13091">
    <property type="entry name" value="PLDc_2"/>
    <property type="match status" value="1"/>
</dbReference>
<feature type="domain" description="PLD phosphodiesterase" evidence="10">
    <location>
        <begin position="145"/>
        <end position="172"/>
    </location>
</feature>
<dbReference type="Gene3D" id="3.30.870.10">
    <property type="entry name" value="Endonuclease Chain A"/>
    <property type="match status" value="2"/>
</dbReference>
<dbReference type="PANTHER" id="PTHR18896">
    <property type="entry name" value="PHOSPHOLIPASE D"/>
    <property type="match status" value="1"/>
</dbReference>
<dbReference type="RefSeq" id="WP_012566017.1">
    <property type="nucleotide sequence ID" value="NC_011420.2"/>
</dbReference>
<evidence type="ECO:0000313" key="12">
    <source>
        <dbReference type="Proteomes" id="UP000001591"/>
    </source>
</evidence>
<dbReference type="GO" id="GO:0009395">
    <property type="term" value="P:phospholipid catabolic process"/>
    <property type="evidence" value="ECO:0007669"/>
    <property type="project" value="TreeGrafter"/>
</dbReference>
<dbReference type="CDD" id="cd09143">
    <property type="entry name" value="PLDc_vPLD1_2_like_bac_2"/>
    <property type="match status" value="1"/>
</dbReference>
<gene>
    <name evidence="11" type="ordered locus">RC1_0796</name>
</gene>
<dbReference type="CDD" id="cd09140">
    <property type="entry name" value="PLDc_vPLD1_2_like_bac_1"/>
    <property type="match status" value="1"/>
</dbReference>
<dbReference type="eggNOG" id="COG1502">
    <property type="taxonomic scope" value="Bacteria"/>
</dbReference>
<comment type="function">
    <text evidence="2">Could be a virulence factor.</text>
</comment>
<evidence type="ECO:0000313" key="11">
    <source>
        <dbReference type="EMBL" id="ACI98227.1"/>
    </source>
</evidence>
<evidence type="ECO:0000259" key="10">
    <source>
        <dbReference type="PROSITE" id="PS50035"/>
    </source>
</evidence>
<dbReference type="GO" id="GO:0005576">
    <property type="term" value="C:extracellular region"/>
    <property type="evidence" value="ECO:0007669"/>
    <property type="project" value="UniProtKB-SubCell"/>
</dbReference>
<protein>
    <recommendedName>
        <fullName evidence="4">Phospholipase D</fullName>
    </recommendedName>
    <alternativeName>
        <fullName evidence="9">Choline phosphatase</fullName>
    </alternativeName>
</protein>
<organism evidence="11 12">
    <name type="scientific">Rhodospirillum centenum (strain ATCC 51521 / SW)</name>
    <dbReference type="NCBI Taxonomy" id="414684"/>
    <lineage>
        <taxon>Bacteria</taxon>
        <taxon>Pseudomonadati</taxon>
        <taxon>Pseudomonadota</taxon>
        <taxon>Alphaproteobacteria</taxon>
        <taxon>Rhodospirillales</taxon>
        <taxon>Rhodospirillaceae</taxon>
        <taxon>Rhodospirillum</taxon>
    </lineage>
</organism>
<dbReference type="PROSITE" id="PS50035">
    <property type="entry name" value="PLD"/>
    <property type="match status" value="2"/>
</dbReference>
<dbReference type="AlphaFoldDB" id="B6IRZ1"/>
<evidence type="ECO:0000256" key="8">
    <source>
        <dbReference type="ARBA" id="ARBA00023098"/>
    </source>
</evidence>
<dbReference type="KEGG" id="rce:RC1_0796"/>
<dbReference type="SMART" id="SM00155">
    <property type="entry name" value="PLDc"/>
    <property type="match status" value="2"/>
</dbReference>
<dbReference type="GO" id="GO:0004630">
    <property type="term" value="F:phospholipase D activity"/>
    <property type="evidence" value="ECO:0007669"/>
    <property type="project" value="UniProtKB-EC"/>
</dbReference>
<evidence type="ECO:0000256" key="5">
    <source>
        <dbReference type="ARBA" id="ARBA00022525"/>
    </source>
</evidence>
<dbReference type="InterPro" id="IPR025202">
    <property type="entry name" value="PLD-like_dom"/>
</dbReference>
<dbReference type="PANTHER" id="PTHR18896:SF76">
    <property type="entry name" value="PHOSPHOLIPASE"/>
    <property type="match status" value="1"/>
</dbReference>
<comment type="subcellular location">
    <subcellularLocation>
        <location evidence="3">Secreted</location>
    </subcellularLocation>
</comment>
<reference evidence="11 12" key="1">
    <citation type="journal article" date="2010" name="BMC Genomics">
        <title>Metabolic flexibility revealed in the genome of the cyst-forming alpha-1 proteobacterium Rhodospirillum centenum.</title>
        <authorList>
            <person name="Lu Y.K."/>
            <person name="Marden J."/>
            <person name="Han M."/>
            <person name="Swingley W.D."/>
            <person name="Mastrian S.D."/>
            <person name="Chowdhury S.R."/>
            <person name="Hao J."/>
            <person name="Helmy T."/>
            <person name="Kim S."/>
            <person name="Kurdoglu A.A."/>
            <person name="Matthies H.J."/>
            <person name="Rollo D."/>
            <person name="Stothard P."/>
            <person name="Blankenship R.E."/>
            <person name="Bauer C.E."/>
            <person name="Touchman J.W."/>
        </authorList>
    </citation>
    <scope>NUCLEOTIDE SEQUENCE [LARGE SCALE GENOMIC DNA]</scope>
    <source>
        <strain evidence="12">ATCC 51521 / SW</strain>
    </source>
</reference>
<dbReference type="InterPro" id="IPR001736">
    <property type="entry name" value="PLipase_D/transphosphatidylase"/>
</dbReference>
<dbReference type="EMBL" id="CP000613">
    <property type="protein sequence ID" value="ACI98227.1"/>
    <property type="molecule type" value="Genomic_DNA"/>
</dbReference>
<evidence type="ECO:0000256" key="1">
    <source>
        <dbReference type="ARBA" id="ARBA00000798"/>
    </source>
</evidence>
<accession>B6IRZ1</accession>
<feature type="domain" description="PLD phosphodiesterase" evidence="10">
    <location>
        <begin position="359"/>
        <end position="386"/>
    </location>
</feature>
<evidence type="ECO:0000256" key="7">
    <source>
        <dbReference type="ARBA" id="ARBA00022801"/>
    </source>
</evidence>
<evidence type="ECO:0000256" key="2">
    <source>
        <dbReference type="ARBA" id="ARBA00003145"/>
    </source>
</evidence>
<keyword evidence="6" id="KW-0677">Repeat</keyword>
<dbReference type="Proteomes" id="UP000001591">
    <property type="component" value="Chromosome"/>
</dbReference>
<dbReference type="SUPFAM" id="SSF56024">
    <property type="entry name" value="Phospholipase D/nuclease"/>
    <property type="match status" value="2"/>
</dbReference>
<comment type="catalytic activity">
    <reaction evidence="1">
        <text>a 1,2-diacyl-sn-glycero-3-phosphocholine + H2O = a 1,2-diacyl-sn-glycero-3-phosphate + choline + H(+)</text>
        <dbReference type="Rhea" id="RHEA:14445"/>
        <dbReference type="ChEBI" id="CHEBI:15354"/>
        <dbReference type="ChEBI" id="CHEBI:15377"/>
        <dbReference type="ChEBI" id="CHEBI:15378"/>
        <dbReference type="ChEBI" id="CHEBI:57643"/>
        <dbReference type="ChEBI" id="CHEBI:58608"/>
        <dbReference type="EC" id="3.1.4.4"/>
    </reaction>
</comment>
<keyword evidence="5" id="KW-0964">Secreted</keyword>
<dbReference type="OrthoDB" id="8828485at2"/>
<evidence type="ECO:0000256" key="6">
    <source>
        <dbReference type="ARBA" id="ARBA00022737"/>
    </source>
</evidence>
<proteinExistence type="predicted"/>
<name>B6IRZ1_RHOCS</name>
<dbReference type="InterPro" id="IPR015679">
    <property type="entry name" value="PLipase_D_fam"/>
</dbReference>
<evidence type="ECO:0000256" key="3">
    <source>
        <dbReference type="ARBA" id="ARBA00004613"/>
    </source>
</evidence>
<keyword evidence="7" id="KW-0378">Hydrolase</keyword>
<evidence type="ECO:0000256" key="9">
    <source>
        <dbReference type="ARBA" id="ARBA00029594"/>
    </source>
</evidence>
<dbReference type="STRING" id="414684.RC1_0796"/>
<dbReference type="HOGENOM" id="CLU_011094_2_0_5"/>